<dbReference type="OrthoDB" id="202203at2759"/>
<dbReference type="RefSeq" id="XP_033669704.1">
    <property type="nucleotide sequence ID" value="XM_033816410.1"/>
</dbReference>
<dbReference type="EMBL" id="ML993589">
    <property type="protein sequence ID" value="KAF2168815.1"/>
    <property type="molecule type" value="Genomic_DNA"/>
</dbReference>
<keyword evidence="2" id="KW-0285">Flavoprotein</keyword>
<feature type="domain" description="FAD/NAD(P)-binding" evidence="5">
    <location>
        <begin position="4"/>
        <end position="289"/>
    </location>
</feature>
<dbReference type="PANTHER" id="PTHR43735:SF3">
    <property type="entry name" value="FERROPTOSIS SUPPRESSOR PROTEIN 1"/>
    <property type="match status" value="1"/>
</dbReference>
<dbReference type="PANTHER" id="PTHR43735">
    <property type="entry name" value="APOPTOSIS-INDUCING FACTOR 1"/>
    <property type="match status" value="1"/>
</dbReference>
<accession>A0A6A6CNY6</accession>
<dbReference type="SUPFAM" id="SSF51905">
    <property type="entry name" value="FAD/NAD(P)-binding domain"/>
    <property type="match status" value="2"/>
</dbReference>
<name>A0A6A6CNY6_ZASCE</name>
<gene>
    <name evidence="6" type="ORF">M409DRAFT_65201</name>
</gene>
<dbReference type="AlphaFoldDB" id="A0A6A6CNY6"/>
<comment type="similarity">
    <text evidence="1">Belongs to the FAD-dependent oxidoreductase family.</text>
</comment>
<dbReference type="Proteomes" id="UP000799537">
    <property type="component" value="Unassembled WGS sequence"/>
</dbReference>
<proteinExistence type="inferred from homology"/>
<evidence type="ECO:0000256" key="3">
    <source>
        <dbReference type="ARBA" id="ARBA00022827"/>
    </source>
</evidence>
<dbReference type="Gene3D" id="3.50.50.100">
    <property type="match status" value="1"/>
</dbReference>
<sequence length="354" mass="39303">MSKTIVILGAGLTGLPLAHYILKHYADKFDLKVILLSRSNEFYWNIAAPRAVIPNQLDDEKVLCSIPEAFANYPPRRFEFIVGTAEGWEPDKKSVTVVLDDGNRRDVRYDTIIVATGSDYNDNMPWKLVGNQQETRAALAKMRTDIAKAKSIVVAGGGPTGVELAGELGYEYATTGKKKVTLVMTENQPLDCRLMTSTRLATREELERLNSSIDEKGGYALELTHNDGTKEALHTDLFLPTWGIRYNTSFAPPSLLEPNGRLKVTNTLRSPNYDNVFLVGDAANLDSYAARVVPEYLAEDKVTMTVAVGRERGVGQLGNLGLWSLLIWWFKSRHMCTNIVPDYVKGKTLILGAF</sequence>
<evidence type="ECO:0000259" key="5">
    <source>
        <dbReference type="Pfam" id="PF07992"/>
    </source>
</evidence>
<dbReference type="GO" id="GO:0005737">
    <property type="term" value="C:cytoplasm"/>
    <property type="evidence" value="ECO:0007669"/>
    <property type="project" value="TreeGrafter"/>
</dbReference>
<dbReference type="InterPro" id="IPR023753">
    <property type="entry name" value="FAD/NAD-binding_dom"/>
</dbReference>
<evidence type="ECO:0000313" key="6">
    <source>
        <dbReference type="EMBL" id="KAF2168815.1"/>
    </source>
</evidence>
<dbReference type="GO" id="GO:0050660">
    <property type="term" value="F:flavin adenine dinucleotide binding"/>
    <property type="evidence" value="ECO:0007669"/>
    <property type="project" value="TreeGrafter"/>
</dbReference>
<keyword evidence="4" id="KW-0560">Oxidoreductase</keyword>
<dbReference type="GeneID" id="54569682"/>
<dbReference type="GO" id="GO:0004174">
    <property type="term" value="F:electron-transferring-flavoprotein dehydrogenase activity"/>
    <property type="evidence" value="ECO:0007669"/>
    <property type="project" value="TreeGrafter"/>
</dbReference>
<evidence type="ECO:0000256" key="1">
    <source>
        <dbReference type="ARBA" id="ARBA00006442"/>
    </source>
</evidence>
<protein>
    <recommendedName>
        <fullName evidence="5">FAD/NAD(P)-binding domain-containing protein</fullName>
    </recommendedName>
</protein>
<dbReference type="PRINTS" id="PR00368">
    <property type="entry name" value="FADPNR"/>
</dbReference>
<dbReference type="PRINTS" id="PR00469">
    <property type="entry name" value="PNDRDTASEII"/>
</dbReference>
<evidence type="ECO:0000313" key="7">
    <source>
        <dbReference type="Proteomes" id="UP000799537"/>
    </source>
</evidence>
<organism evidence="6 7">
    <name type="scientific">Zasmidium cellare ATCC 36951</name>
    <dbReference type="NCBI Taxonomy" id="1080233"/>
    <lineage>
        <taxon>Eukaryota</taxon>
        <taxon>Fungi</taxon>
        <taxon>Dikarya</taxon>
        <taxon>Ascomycota</taxon>
        <taxon>Pezizomycotina</taxon>
        <taxon>Dothideomycetes</taxon>
        <taxon>Dothideomycetidae</taxon>
        <taxon>Mycosphaerellales</taxon>
        <taxon>Mycosphaerellaceae</taxon>
        <taxon>Zasmidium</taxon>
    </lineage>
</organism>
<dbReference type="Pfam" id="PF07992">
    <property type="entry name" value="Pyr_redox_2"/>
    <property type="match status" value="1"/>
</dbReference>
<keyword evidence="3" id="KW-0274">FAD</keyword>
<keyword evidence="7" id="KW-1185">Reference proteome</keyword>
<evidence type="ECO:0000256" key="4">
    <source>
        <dbReference type="ARBA" id="ARBA00023002"/>
    </source>
</evidence>
<evidence type="ECO:0000256" key="2">
    <source>
        <dbReference type="ARBA" id="ARBA00022630"/>
    </source>
</evidence>
<reference evidence="6" key="1">
    <citation type="journal article" date="2020" name="Stud. Mycol.">
        <title>101 Dothideomycetes genomes: a test case for predicting lifestyles and emergence of pathogens.</title>
        <authorList>
            <person name="Haridas S."/>
            <person name="Albert R."/>
            <person name="Binder M."/>
            <person name="Bloem J."/>
            <person name="Labutti K."/>
            <person name="Salamov A."/>
            <person name="Andreopoulos B."/>
            <person name="Baker S."/>
            <person name="Barry K."/>
            <person name="Bills G."/>
            <person name="Bluhm B."/>
            <person name="Cannon C."/>
            <person name="Castanera R."/>
            <person name="Culley D."/>
            <person name="Daum C."/>
            <person name="Ezra D."/>
            <person name="Gonzalez J."/>
            <person name="Henrissat B."/>
            <person name="Kuo A."/>
            <person name="Liang C."/>
            <person name="Lipzen A."/>
            <person name="Lutzoni F."/>
            <person name="Magnuson J."/>
            <person name="Mondo S."/>
            <person name="Nolan M."/>
            <person name="Ohm R."/>
            <person name="Pangilinan J."/>
            <person name="Park H.-J."/>
            <person name="Ramirez L."/>
            <person name="Alfaro M."/>
            <person name="Sun H."/>
            <person name="Tritt A."/>
            <person name="Yoshinaga Y."/>
            <person name="Zwiers L.-H."/>
            <person name="Turgeon B."/>
            <person name="Goodwin S."/>
            <person name="Spatafora J."/>
            <person name="Crous P."/>
            <person name="Grigoriev I."/>
        </authorList>
    </citation>
    <scope>NUCLEOTIDE SEQUENCE</scope>
    <source>
        <strain evidence="6">ATCC 36951</strain>
    </source>
</reference>
<dbReference type="InterPro" id="IPR036188">
    <property type="entry name" value="FAD/NAD-bd_sf"/>
</dbReference>